<feature type="compositionally biased region" description="Basic and acidic residues" evidence="1">
    <location>
        <begin position="22"/>
        <end position="34"/>
    </location>
</feature>
<dbReference type="EMBL" id="JAKKPZ010000801">
    <property type="protein sequence ID" value="KAI1692230.1"/>
    <property type="molecule type" value="Genomic_DNA"/>
</dbReference>
<feature type="region of interest" description="Disordered" evidence="1">
    <location>
        <begin position="1"/>
        <end position="75"/>
    </location>
</feature>
<feature type="compositionally biased region" description="Polar residues" evidence="1">
    <location>
        <begin position="8"/>
        <end position="21"/>
    </location>
</feature>
<evidence type="ECO:0000256" key="1">
    <source>
        <dbReference type="SAM" id="MobiDB-lite"/>
    </source>
</evidence>
<organism evidence="2 3">
    <name type="scientific">Ditylenchus destructor</name>
    <dbReference type="NCBI Taxonomy" id="166010"/>
    <lineage>
        <taxon>Eukaryota</taxon>
        <taxon>Metazoa</taxon>
        <taxon>Ecdysozoa</taxon>
        <taxon>Nematoda</taxon>
        <taxon>Chromadorea</taxon>
        <taxon>Rhabditida</taxon>
        <taxon>Tylenchina</taxon>
        <taxon>Tylenchomorpha</taxon>
        <taxon>Sphaerularioidea</taxon>
        <taxon>Anguinidae</taxon>
        <taxon>Anguininae</taxon>
        <taxon>Ditylenchus</taxon>
    </lineage>
</organism>
<gene>
    <name evidence="2" type="ORF">DdX_21370</name>
</gene>
<protein>
    <submittedName>
        <fullName evidence="2">Uncharacterized protein</fullName>
    </submittedName>
</protein>
<feature type="compositionally biased region" description="Basic and acidic residues" evidence="1">
    <location>
        <begin position="53"/>
        <end position="69"/>
    </location>
</feature>
<sequence length="402" mass="46959">MDGKQTTDKAQNSATAISMETHTYKADGRKDNNRKQRQRSLKQKMHKFARLTVKQEAKLEKETREEPKPKKSRSHIRISKLASMDNGTMVEAFKFLNYCQLAKNSLVSKRFVDVIRTHRHKLALLYVKSISMGRYYDAPSVKKIFNKELSREEYNEWVVRNNYSKQISLDITALDLQGYELSAYADFKDPNSKKTSVFFARVRELRDHWPLFEHFIRLLSDPFVSIGHVKLIPQKDTFNLLASTIERSNRGRLQCEELEFYYEGNAQKFFNWIKDHVRCGKFQIAISCSSAYRDKQLLDFFATGSHCTSEILITHDHLSKIVLIDFVQKFVDLKNWNESQMVELIRGSVSKPTAEVLQRNYAKFLVNQETDRFGRTRKSLKSSIPISERNCSSPSKILYKSY</sequence>
<keyword evidence="3" id="KW-1185">Reference proteome</keyword>
<evidence type="ECO:0000313" key="3">
    <source>
        <dbReference type="Proteomes" id="UP001201812"/>
    </source>
</evidence>
<comment type="caution">
    <text evidence="2">The sequence shown here is derived from an EMBL/GenBank/DDBJ whole genome shotgun (WGS) entry which is preliminary data.</text>
</comment>
<feature type="compositionally biased region" description="Basic residues" evidence="1">
    <location>
        <begin position="35"/>
        <end position="49"/>
    </location>
</feature>
<evidence type="ECO:0000313" key="2">
    <source>
        <dbReference type="EMBL" id="KAI1692230.1"/>
    </source>
</evidence>
<dbReference type="AlphaFoldDB" id="A0AAD4MFM5"/>
<accession>A0AAD4MFM5</accession>
<dbReference type="Proteomes" id="UP001201812">
    <property type="component" value="Unassembled WGS sequence"/>
</dbReference>
<reference evidence="2" key="1">
    <citation type="submission" date="2022-01" db="EMBL/GenBank/DDBJ databases">
        <title>Genome Sequence Resource for Two Populations of Ditylenchus destructor, the Migratory Endoparasitic Phytonematode.</title>
        <authorList>
            <person name="Zhang H."/>
            <person name="Lin R."/>
            <person name="Xie B."/>
        </authorList>
    </citation>
    <scope>NUCLEOTIDE SEQUENCE</scope>
    <source>
        <strain evidence="2">BazhouSP</strain>
    </source>
</reference>
<name>A0AAD4MFM5_9BILA</name>
<proteinExistence type="predicted"/>